<protein>
    <submittedName>
        <fullName evidence="2">3'-5' exonuclease</fullName>
    </submittedName>
</protein>
<dbReference type="Gene3D" id="3.30.420.10">
    <property type="entry name" value="Ribonuclease H-like superfamily/Ribonuclease H"/>
    <property type="match status" value="1"/>
</dbReference>
<keyword evidence="2" id="KW-0378">Hydrolase</keyword>
<dbReference type="GO" id="GO:0004527">
    <property type="term" value="F:exonuclease activity"/>
    <property type="evidence" value="ECO:0007669"/>
    <property type="project" value="UniProtKB-KW"/>
</dbReference>
<evidence type="ECO:0000259" key="1">
    <source>
        <dbReference type="Pfam" id="PF10108"/>
    </source>
</evidence>
<dbReference type="Pfam" id="PF10108">
    <property type="entry name" value="DNA_pol_B_exo2"/>
    <property type="match status" value="1"/>
</dbReference>
<evidence type="ECO:0000313" key="3">
    <source>
        <dbReference type="Proteomes" id="UP001063782"/>
    </source>
</evidence>
<organism evidence="2 3">
    <name type="scientific">Moraxella nasicaprae</name>
    <dbReference type="NCBI Taxonomy" id="2904122"/>
    <lineage>
        <taxon>Bacteria</taxon>
        <taxon>Pseudomonadati</taxon>
        <taxon>Pseudomonadota</taxon>
        <taxon>Gammaproteobacteria</taxon>
        <taxon>Moraxellales</taxon>
        <taxon>Moraxellaceae</taxon>
        <taxon>Moraxella</taxon>
    </lineage>
</organism>
<keyword evidence="3" id="KW-1185">Reference proteome</keyword>
<keyword evidence="2" id="KW-0269">Exonuclease</keyword>
<dbReference type="Proteomes" id="UP001063782">
    <property type="component" value="Chromosome"/>
</dbReference>
<name>A0ABY6F6I1_9GAMM</name>
<dbReference type="CDD" id="cd05782">
    <property type="entry name" value="DNA_polB_like1_exo"/>
    <property type="match status" value="1"/>
</dbReference>
<gene>
    <name evidence="2" type="ORF">LU297_04385</name>
</gene>
<accession>A0ABY6F6I1</accession>
<evidence type="ECO:0000313" key="2">
    <source>
        <dbReference type="EMBL" id="UXZ05684.1"/>
    </source>
</evidence>
<dbReference type="RefSeq" id="WP_263077198.1">
    <property type="nucleotide sequence ID" value="NZ_CP089977.1"/>
</dbReference>
<keyword evidence="2" id="KW-0540">Nuclease</keyword>
<dbReference type="InterPro" id="IPR036397">
    <property type="entry name" value="RNaseH_sf"/>
</dbReference>
<dbReference type="InterPro" id="IPR012337">
    <property type="entry name" value="RNaseH-like_sf"/>
</dbReference>
<feature type="domain" description="Predicted 3'-5' exonuclease PolB-like" evidence="1">
    <location>
        <begin position="49"/>
        <end position="256"/>
    </location>
</feature>
<sequence>MFQTPVMVFDIETIPDIDTGKRLYPSIKNLDDDDALTALIAMRQAEAGNDFMRLPLHKIACLSFLWFGDGQFHLKTLSIDTMSESEILSTFLRAFAKKPTLISWNGAGFDLPVLLYRMTHHGLDASALVNAGFQRQDYLYRYSDKHIDLMEKYSFGAWNNKQKLDTVASLCGFAGKQDIDGSQVVPMVQAGEWQKLATYCESDVLNTWLLYLRWLLLYGKLDQQAVEFLNAQTHEFVQSQQNDDGTIRHQGFLDAWQR</sequence>
<dbReference type="EMBL" id="CP089977">
    <property type="protein sequence ID" value="UXZ05684.1"/>
    <property type="molecule type" value="Genomic_DNA"/>
</dbReference>
<reference evidence="2" key="1">
    <citation type="submission" date="2021-12" db="EMBL/GenBank/DDBJ databases">
        <title>taxonomy of Moraxella sp. ZY201224.</title>
        <authorList>
            <person name="Li F."/>
        </authorList>
    </citation>
    <scope>NUCLEOTIDE SEQUENCE</scope>
    <source>
        <strain evidence="2">ZY201224</strain>
    </source>
</reference>
<dbReference type="SUPFAM" id="SSF53098">
    <property type="entry name" value="Ribonuclease H-like"/>
    <property type="match status" value="1"/>
</dbReference>
<dbReference type="InterPro" id="IPR019288">
    <property type="entry name" value="3'-5'_exonuclease_PolB-like"/>
</dbReference>
<proteinExistence type="predicted"/>